<gene>
    <name evidence="9" type="ORF">H7849_06770</name>
</gene>
<comment type="subcellular location">
    <subcellularLocation>
        <location evidence="1 7">Cell outer membrane</location>
        <topology evidence="1 7">Multi-pass membrane protein</topology>
    </subcellularLocation>
</comment>
<feature type="chain" id="PRO_5029015839" evidence="8">
    <location>
        <begin position="20"/>
        <end position="772"/>
    </location>
</feature>
<dbReference type="InterPro" id="IPR039426">
    <property type="entry name" value="TonB-dep_rcpt-like"/>
</dbReference>
<proteinExistence type="inferred from homology"/>
<keyword evidence="10" id="KW-1185">Reference proteome</keyword>
<dbReference type="AlphaFoldDB" id="A0A7G8BM61"/>
<keyword evidence="3 7" id="KW-1134">Transmembrane beta strand</keyword>
<dbReference type="InterPro" id="IPR036942">
    <property type="entry name" value="Beta-barrel_TonB_sf"/>
</dbReference>
<keyword evidence="6 7" id="KW-0998">Cell outer membrane</keyword>
<feature type="signal peptide" evidence="8">
    <location>
        <begin position="1"/>
        <end position="19"/>
    </location>
</feature>
<keyword evidence="2 7" id="KW-0813">Transport</keyword>
<dbReference type="KEGG" id="adin:H7849_06770"/>
<evidence type="ECO:0000256" key="5">
    <source>
        <dbReference type="ARBA" id="ARBA00023136"/>
    </source>
</evidence>
<dbReference type="InterPro" id="IPR037066">
    <property type="entry name" value="Plug_dom_sf"/>
</dbReference>
<reference evidence="9 10" key="1">
    <citation type="submission" date="2020-08" db="EMBL/GenBank/DDBJ databases">
        <title>Edaphobacter telluris sp. nov. and Acidobacterium dinghuensis sp. nov., two acidobacteria isolated from forest soil.</title>
        <authorList>
            <person name="Fu J."/>
            <person name="Qiu L."/>
        </authorList>
    </citation>
    <scope>NUCLEOTIDE SEQUENCE [LARGE SCALE GENOMIC DNA]</scope>
    <source>
        <strain evidence="9">4Y35</strain>
    </source>
</reference>
<accession>A0A7G8BM61</accession>
<dbReference type="Gene3D" id="2.40.170.20">
    <property type="entry name" value="TonB-dependent receptor, beta-barrel domain"/>
    <property type="match status" value="1"/>
</dbReference>
<keyword evidence="8" id="KW-0732">Signal</keyword>
<dbReference type="GO" id="GO:0030246">
    <property type="term" value="F:carbohydrate binding"/>
    <property type="evidence" value="ECO:0007669"/>
    <property type="project" value="InterPro"/>
</dbReference>
<dbReference type="PROSITE" id="PS52016">
    <property type="entry name" value="TONB_DEPENDENT_REC_3"/>
    <property type="match status" value="1"/>
</dbReference>
<dbReference type="SUPFAM" id="SSF56935">
    <property type="entry name" value="Porins"/>
    <property type="match status" value="1"/>
</dbReference>
<evidence type="ECO:0000313" key="9">
    <source>
        <dbReference type="EMBL" id="QNI33631.1"/>
    </source>
</evidence>
<dbReference type="Pfam" id="PF13620">
    <property type="entry name" value="CarboxypepD_reg"/>
    <property type="match status" value="1"/>
</dbReference>
<dbReference type="Gene3D" id="2.60.40.1120">
    <property type="entry name" value="Carboxypeptidase-like, regulatory domain"/>
    <property type="match status" value="1"/>
</dbReference>
<organism evidence="9 10">
    <name type="scientific">Alloacidobacterium dinghuense</name>
    <dbReference type="NCBI Taxonomy" id="2763107"/>
    <lineage>
        <taxon>Bacteria</taxon>
        <taxon>Pseudomonadati</taxon>
        <taxon>Acidobacteriota</taxon>
        <taxon>Terriglobia</taxon>
        <taxon>Terriglobales</taxon>
        <taxon>Acidobacteriaceae</taxon>
        <taxon>Alloacidobacterium</taxon>
    </lineage>
</organism>
<dbReference type="InterPro" id="IPR013784">
    <property type="entry name" value="Carb-bd-like_fold"/>
</dbReference>
<evidence type="ECO:0000256" key="7">
    <source>
        <dbReference type="PROSITE-ProRule" id="PRU01360"/>
    </source>
</evidence>
<evidence type="ECO:0000313" key="10">
    <source>
        <dbReference type="Proteomes" id="UP000515312"/>
    </source>
</evidence>
<name>A0A7G8BM61_9BACT</name>
<dbReference type="EMBL" id="CP060394">
    <property type="protein sequence ID" value="QNI33631.1"/>
    <property type="molecule type" value="Genomic_DNA"/>
</dbReference>
<evidence type="ECO:0000256" key="3">
    <source>
        <dbReference type="ARBA" id="ARBA00022452"/>
    </source>
</evidence>
<keyword evidence="9" id="KW-0675">Receptor</keyword>
<evidence type="ECO:0000256" key="1">
    <source>
        <dbReference type="ARBA" id="ARBA00004571"/>
    </source>
</evidence>
<dbReference type="Gene3D" id="2.170.130.10">
    <property type="entry name" value="TonB-dependent receptor, plug domain"/>
    <property type="match status" value="1"/>
</dbReference>
<comment type="similarity">
    <text evidence="7">Belongs to the TonB-dependent receptor family.</text>
</comment>
<dbReference type="Proteomes" id="UP000515312">
    <property type="component" value="Chromosome"/>
</dbReference>
<dbReference type="RefSeq" id="WP_186745175.1">
    <property type="nucleotide sequence ID" value="NZ_CP060394.1"/>
</dbReference>
<evidence type="ECO:0000256" key="2">
    <source>
        <dbReference type="ARBA" id="ARBA00022448"/>
    </source>
</evidence>
<sequence length="772" mass="85120">MQKFFAVVFLLLCSTCALAQVDSGELRVRVLDPSGAGVKVTAQLTNKGSGYSNTVTTDPSGAVGIQRLAYGRYLINIDGQGFDPVSQVVEVRSAIPVDLTIKLKVAPVTTEVTVNNAATLIDPDRPNSVMQIGEQQIDQRLGSLPGRSVQDLVNTQPGWLYEGNAVLHPRGSEYQTQFVIDGVPLTDNRSPAFGPEIEADSAESMNIYTAGIPAEYGRKMGGVVELNTKQQADQGLHGQAVLSGGSYDSASGYAQAQYVWGKNSFGGSADGSRTGHYLNPVVPENYTNNGTTGDFSTQYERNFTDNDRLILGVRHELARYEIPNELIQQQAGQLQNSDNFETMGTVSYQHVFSADMVGNLSGMVRNNANNFYSNTDSTPIIVSQHNYFNEGYFKGTISIHHRNQEWKAGVESDNTFLNEDYSHIITNPDDFDPSTPQTFSFTGNRPDLEQAAFVEDLIRLGNWTLSAGLRWDHYQLLLNQNHFSPRVAISRYFQSANLVAHISYDNVFQTPSFENILLSSSPDVAALNDNFLRLPVEPSKANYYEGGITKGFSDKLRLDVNVYRRDERQFADDDQLFSTGVSFPIAFDKAIIYGAEGKLDLVHWNNLSGYVSYSYMVGNAWFPVTGGLFLGDDAGDAESQLTGHFPVSQDQRSTLRTRFQYQIIPRIWAAAGADYGTGLPFEFQGTEEDALAQYGPQVVDRLNFDRGRIKPMLSVNASLGADLYTNDKMTVHLQADGENLNNRLNVIDFAGLFSGNAIGPARSYFLRLSTSF</sequence>
<evidence type="ECO:0000256" key="6">
    <source>
        <dbReference type="ARBA" id="ARBA00023237"/>
    </source>
</evidence>
<dbReference type="GO" id="GO:0009279">
    <property type="term" value="C:cell outer membrane"/>
    <property type="evidence" value="ECO:0007669"/>
    <property type="project" value="UniProtKB-SubCell"/>
</dbReference>
<keyword evidence="5 7" id="KW-0472">Membrane</keyword>
<dbReference type="SUPFAM" id="SSF49452">
    <property type="entry name" value="Starch-binding domain-like"/>
    <property type="match status" value="1"/>
</dbReference>
<protein>
    <submittedName>
        <fullName evidence="9">TonB-dependent receptor</fullName>
    </submittedName>
</protein>
<evidence type="ECO:0000256" key="8">
    <source>
        <dbReference type="SAM" id="SignalP"/>
    </source>
</evidence>
<keyword evidence="4 7" id="KW-0812">Transmembrane</keyword>
<evidence type="ECO:0000256" key="4">
    <source>
        <dbReference type="ARBA" id="ARBA00022692"/>
    </source>
</evidence>